<organism evidence="1 2">
    <name type="scientific">Dreissena polymorpha</name>
    <name type="common">Zebra mussel</name>
    <name type="synonym">Mytilus polymorpha</name>
    <dbReference type="NCBI Taxonomy" id="45954"/>
    <lineage>
        <taxon>Eukaryota</taxon>
        <taxon>Metazoa</taxon>
        <taxon>Spiralia</taxon>
        <taxon>Lophotrochozoa</taxon>
        <taxon>Mollusca</taxon>
        <taxon>Bivalvia</taxon>
        <taxon>Autobranchia</taxon>
        <taxon>Heteroconchia</taxon>
        <taxon>Euheterodonta</taxon>
        <taxon>Imparidentia</taxon>
        <taxon>Neoheterodontei</taxon>
        <taxon>Myida</taxon>
        <taxon>Dreissenoidea</taxon>
        <taxon>Dreissenidae</taxon>
        <taxon>Dreissena</taxon>
    </lineage>
</organism>
<name>A0A9D4KCU4_DREPO</name>
<keyword evidence="2" id="KW-1185">Reference proteome</keyword>
<evidence type="ECO:0000313" key="2">
    <source>
        <dbReference type="Proteomes" id="UP000828390"/>
    </source>
</evidence>
<protein>
    <submittedName>
        <fullName evidence="1">Uncharacterized protein</fullName>
    </submittedName>
</protein>
<evidence type="ECO:0000313" key="1">
    <source>
        <dbReference type="EMBL" id="KAH3836891.1"/>
    </source>
</evidence>
<dbReference type="EMBL" id="JAIWYP010000004">
    <property type="protein sequence ID" value="KAH3836891.1"/>
    <property type="molecule type" value="Genomic_DNA"/>
</dbReference>
<comment type="caution">
    <text evidence="1">The sequence shown here is derived from an EMBL/GenBank/DDBJ whole genome shotgun (WGS) entry which is preliminary data.</text>
</comment>
<dbReference type="Proteomes" id="UP000828390">
    <property type="component" value="Unassembled WGS sequence"/>
</dbReference>
<accession>A0A9D4KCU4</accession>
<reference evidence="1" key="2">
    <citation type="submission" date="2020-11" db="EMBL/GenBank/DDBJ databases">
        <authorList>
            <person name="McCartney M.A."/>
            <person name="Auch B."/>
            <person name="Kono T."/>
            <person name="Mallez S."/>
            <person name="Becker A."/>
            <person name="Gohl D.M."/>
            <person name="Silverstein K.A.T."/>
            <person name="Koren S."/>
            <person name="Bechman K.B."/>
            <person name="Herman A."/>
            <person name="Abrahante J.E."/>
            <person name="Garbe J."/>
        </authorList>
    </citation>
    <scope>NUCLEOTIDE SEQUENCE</scope>
    <source>
        <strain evidence="1">Duluth1</strain>
        <tissue evidence="1">Whole animal</tissue>
    </source>
</reference>
<gene>
    <name evidence="1" type="ORF">DPMN_110267</name>
</gene>
<reference evidence="1" key="1">
    <citation type="journal article" date="2019" name="bioRxiv">
        <title>The Genome of the Zebra Mussel, Dreissena polymorpha: A Resource for Invasive Species Research.</title>
        <authorList>
            <person name="McCartney M.A."/>
            <person name="Auch B."/>
            <person name="Kono T."/>
            <person name="Mallez S."/>
            <person name="Zhang Y."/>
            <person name="Obille A."/>
            <person name="Becker A."/>
            <person name="Abrahante J.E."/>
            <person name="Garbe J."/>
            <person name="Badalamenti J.P."/>
            <person name="Herman A."/>
            <person name="Mangelson H."/>
            <person name="Liachko I."/>
            <person name="Sullivan S."/>
            <person name="Sone E.D."/>
            <person name="Koren S."/>
            <person name="Silverstein K.A.T."/>
            <person name="Beckman K.B."/>
            <person name="Gohl D.M."/>
        </authorList>
    </citation>
    <scope>NUCLEOTIDE SEQUENCE</scope>
    <source>
        <strain evidence="1">Duluth1</strain>
        <tissue evidence="1">Whole animal</tissue>
    </source>
</reference>
<dbReference type="AlphaFoldDB" id="A0A9D4KCU4"/>
<sequence>MFEFMNSLIDDGHSETAPELTDSNECWYLPEFSVYHHQNQAKCVVSLIHLLYLRTHHSIKCCCLDQANDKYSARYSTPI</sequence>
<proteinExistence type="predicted"/>